<dbReference type="SUPFAM" id="SSF103473">
    <property type="entry name" value="MFS general substrate transporter"/>
    <property type="match status" value="1"/>
</dbReference>
<feature type="transmembrane region" description="Helical" evidence="11">
    <location>
        <begin position="123"/>
        <end position="147"/>
    </location>
</feature>
<dbReference type="InterPro" id="IPR011701">
    <property type="entry name" value="MFS"/>
</dbReference>
<accession>A0A4Q7UZV6</accession>
<dbReference type="Proteomes" id="UP000291591">
    <property type="component" value="Unassembled WGS sequence"/>
</dbReference>
<feature type="transmembrane region" description="Helical" evidence="11">
    <location>
        <begin position="379"/>
        <end position="400"/>
    </location>
</feature>
<proteinExistence type="inferred from homology"/>
<dbReference type="RefSeq" id="WP_130290153.1">
    <property type="nucleotide sequence ID" value="NZ_SHKL01000001.1"/>
</dbReference>
<feature type="transmembrane region" description="Helical" evidence="11">
    <location>
        <begin position="406"/>
        <end position="427"/>
    </location>
</feature>
<dbReference type="CDD" id="cd17369">
    <property type="entry name" value="MFS_ShiA_like"/>
    <property type="match status" value="1"/>
</dbReference>
<dbReference type="EMBL" id="SHKL01000001">
    <property type="protein sequence ID" value="RZT85739.1"/>
    <property type="molecule type" value="Genomic_DNA"/>
</dbReference>
<evidence type="ECO:0000256" key="8">
    <source>
        <dbReference type="ARBA" id="ARBA00023136"/>
    </source>
</evidence>
<evidence type="ECO:0000313" key="14">
    <source>
        <dbReference type="Proteomes" id="UP000291591"/>
    </source>
</evidence>
<dbReference type="InterPro" id="IPR020846">
    <property type="entry name" value="MFS_dom"/>
</dbReference>
<dbReference type="Gene3D" id="1.20.1250.20">
    <property type="entry name" value="MFS general substrate transporter like domains"/>
    <property type="match status" value="2"/>
</dbReference>
<keyword evidence="3" id="KW-0813">Transport</keyword>
<feature type="transmembrane region" description="Helical" evidence="11">
    <location>
        <begin position="314"/>
        <end position="333"/>
    </location>
</feature>
<keyword evidence="5 11" id="KW-0812">Transmembrane</keyword>
<evidence type="ECO:0000256" key="2">
    <source>
        <dbReference type="ARBA" id="ARBA00008240"/>
    </source>
</evidence>
<comment type="similarity">
    <text evidence="2">Belongs to the major facilitator superfamily. Metabolite:H+ Symporter (MHS) family (TC 2.A.1.6) family.</text>
</comment>
<evidence type="ECO:0000256" key="1">
    <source>
        <dbReference type="ARBA" id="ARBA00004651"/>
    </source>
</evidence>
<evidence type="ECO:0000256" key="7">
    <source>
        <dbReference type="ARBA" id="ARBA00022989"/>
    </source>
</evidence>
<feature type="transmembrane region" description="Helical" evidence="11">
    <location>
        <begin position="96"/>
        <end position="117"/>
    </location>
</feature>
<feature type="transmembrane region" description="Helical" evidence="11">
    <location>
        <begin position="167"/>
        <end position="186"/>
    </location>
</feature>
<reference evidence="13 14" key="1">
    <citation type="submission" date="2019-02" db="EMBL/GenBank/DDBJ databases">
        <title>Sequencing the genomes of 1000 actinobacteria strains.</title>
        <authorList>
            <person name="Klenk H.-P."/>
        </authorList>
    </citation>
    <scope>NUCLEOTIDE SEQUENCE [LARGE SCALE GENOMIC DNA]</scope>
    <source>
        <strain evidence="13 14">DSM 45779</strain>
    </source>
</reference>
<feature type="transmembrane region" description="Helical" evidence="11">
    <location>
        <begin position="339"/>
        <end position="358"/>
    </location>
</feature>
<evidence type="ECO:0000256" key="9">
    <source>
        <dbReference type="ARBA" id="ARBA00037295"/>
    </source>
</evidence>
<keyword evidence="7 11" id="KW-1133">Transmembrane helix</keyword>
<feature type="transmembrane region" description="Helical" evidence="11">
    <location>
        <begin position="56"/>
        <end position="75"/>
    </location>
</feature>
<feature type="domain" description="Major facilitator superfamily (MFS) profile" evidence="12">
    <location>
        <begin position="22"/>
        <end position="432"/>
    </location>
</feature>
<keyword evidence="8 11" id="KW-0472">Membrane</keyword>
<feature type="transmembrane region" description="Helical" evidence="11">
    <location>
        <begin position="248"/>
        <end position="272"/>
    </location>
</feature>
<dbReference type="PANTHER" id="PTHR43045">
    <property type="entry name" value="SHIKIMATE TRANSPORTER"/>
    <property type="match status" value="1"/>
</dbReference>
<dbReference type="Pfam" id="PF07690">
    <property type="entry name" value="MFS_1"/>
    <property type="match status" value="1"/>
</dbReference>
<keyword evidence="14" id="KW-1185">Reference proteome</keyword>
<feature type="transmembrane region" description="Helical" evidence="11">
    <location>
        <begin position="284"/>
        <end position="302"/>
    </location>
</feature>
<evidence type="ECO:0000259" key="12">
    <source>
        <dbReference type="PROSITE" id="PS50850"/>
    </source>
</evidence>
<dbReference type="GO" id="GO:0015293">
    <property type="term" value="F:symporter activity"/>
    <property type="evidence" value="ECO:0007669"/>
    <property type="project" value="UniProtKB-KW"/>
</dbReference>
<name>A0A4Q7UZV6_PSEST</name>
<dbReference type="PROSITE" id="PS50850">
    <property type="entry name" value="MFS"/>
    <property type="match status" value="1"/>
</dbReference>
<feature type="transmembrane region" description="Helical" evidence="11">
    <location>
        <begin position="198"/>
        <end position="217"/>
    </location>
</feature>
<evidence type="ECO:0000256" key="11">
    <source>
        <dbReference type="SAM" id="Phobius"/>
    </source>
</evidence>
<dbReference type="FunFam" id="1.20.1250.20:FF:000001">
    <property type="entry name" value="Dicarboxylate MFS transporter"/>
    <property type="match status" value="1"/>
</dbReference>
<dbReference type="PANTHER" id="PTHR43045:SF1">
    <property type="entry name" value="SHIKIMATE TRANSPORTER"/>
    <property type="match status" value="1"/>
</dbReference>
<comment type="function">
    <text evidence="9">May be a proton symporter involved in the uptake of osmolytes such as proline and glycine betaine.</text>
</comment>
<keyword evidence="4" id="KW-1003">Cell membrane</keyword>
<keyword evidence="6" id="KW-0769">Symport</keyword>
<dbReference type="OrthoDB" id="9066401at2"/>
<evidence type="ECO:0000256" key="3">
    <source>
        <dbReference type="ARBA" id="ARBA00022448"/>
    </source>
</evidence>
<comment type="subcellular location">
    <subcellularLocation>
        <location evidence="1">Cell membrane</location>
        <topology evidence="1">Multi-pass membrane protein</topology>
    </subcellularLocation>
</comment>
<sequence>MTETSVSAVHAPPGSRRQSGKVAFASLIGTTVEWYDFYIYGTAAALVFPRLFFPEFSPAAGLLAALSTYAVGFAARPLGGIVFGHFGDRVGRKKMLVISLLAMGLGTLAMGLVPGFAQIGVLAPILIVALRFIQGVAVGGEWGGAVLMAVEHAPPGKAGLYGSWPQVGSPLGLVLSTAAFSAVSVLPDEDFLSWGWRIPFLASAVLIIVGLVVRLRLMESPVFAQMQAAGDTARLPVRDALAKHPGSVLGAAGAFIVINTVFYLVTVLGLSWATSHLGIPRGTFLAAVLVAALLMCGTVPLFGALSDRVGRRPVFAAGAILVAVFAFPLFWLIETMSTPLLFLGVIVIMGIGHPLMYGPQAALYSETFPPALRYSGASLGYQIGGMLGGLVPLVASALLISYDNASWPMATLLAVTAVISLLSLLTIRARYADHTRIDDTPVEVTP</sequence>
<evidence type="ECO:0000313" key="13">
    <source>
        <dbReference type="EMBL" id="RZT85739.1"/>
    </source>
</evidence>
<evidence type="ECO:0000256" key="10">
    <source>
        <dbReference type="ARBA" id="ARBA00039918"/>
    </source>
</evidence>
<organism evidence="13 14">
    <name type="scientific">Pseudonocardia sediminis</name>
    <dbReference type="NCBI Taxonomy" id="1397368"/>
    <lineage>
        <taxon>Bacteria</taxon>
        <taxon>Bacillati</taxon>
        <taxon>Actinomycetota</taxon>
        <taxon>Actinomycetes</taxon>
        <taxon>Pseudonocardiales</taxon>
        <taxon>Pseudonocardiaceae</taxon>
        <taxon>Pseudonocardia</taxon>
    </lineage>
</organism>
<dbReference type="AlphaFoldDB" id="A0A4Q7UZV6"/>
<evidence type="ECO:0000256" key="4">
    <source>
        <dbReference type="ARBA" id="ARBA00022475"/>
    </source>
</evidence>
<dbReference type="InterPro" id="IPR036259">
    <property type="entry name" value="MFS_trans_sf"/>
</dbReference>
<evidence type="ECO:0000256" key="6">
    <source>
        <dbReference type="ARBA" id="ARBA00022847"/>
    </source>
</evidence>
<gene>
    <name evidence="13" type="ORF">EV383_2619</name>
</gene>
<dbReference type="GO" id="GO:0005886">
    <property type="term" value="C:plasma membrane"/>
    <property type="evidence" value="ECO:0007669"/>
    <property type="project" value="UniProtKB-SubCell"/>
</dbReference>
<evidence type="ECO:0000256" key="5">
    <source>
        <dbReference type="ARBA" id="ARBA00022692"/>
    </source>
</evidence>
<protein>
    <recommendedName>
        <fullName evidence="10">Putative proline/betaine transporter</fullName>
    </recommendedName>
</protein>
<comment type="caution">
    <text evidence="13">The sequence shown here is derived from an EMBL/GenBank/DDBJ whole genome shotgun (WGS) entry which is preliminary data.</text>
</comment>